<dbReference type="EMBL" id="JACAZH010000032">
    <property type="protein sequence ID" value="KAF7338876.1"/>
    <property type="molecule type" value="Genomic_DNA"/>
</dbReference>
<dbReference type="AlphaFoldDB" id="A0A8H7CJU6"/>
<dbReference type="PANTHER" id="PTHR48104:SF30">
    <property type="entry name" value="METACASPASE-1"/>
    <property type="match status" value="1"/>
</dbReference>
<evidence type="ECO:0000259" key="6">
    <source>
        <dbReference type="PROSITE" id="PS50842"/>
    </source>
</evidence>
<dbReference type="InterPro" id="IPR018392">
    <property type="entry name" value="LysM"/>
</dbReference>
<sequence length="831" mass="90302">MAMRRLDNERSVVHHYIINGGSGGRGGTGQSTGGAGGTGMGPTFTYEIRAENFIMNNMNHGAYPTAIYLLQNAVAMDALYNSAVSLPRDKLHLETHTELLDNLYQRATETKSTCSIWWLYGPAGAGKSTVMRALCQRLHGVGKLGGTFFFKRGHTTCGNAKMLFATLAYQLTLCGQELRDLIAQSVDADSSVFWRDMEVQLRTLILEPCASLQDASTLVLLIDGLDECEGHNVQKEILRLMGSATANHSLPLRIIIASRPEPQLQEIFQEESFGKLVDSIDIEDPHLVYRSETYPTGSDDKPAAPVTSAPTPAVSRHLLSTKCSGRRRALCIGINYKGQSLELSGAIHDAKYMMNFLVRFQGYANRDIVVLTDDSPNSTQPTRENMINAMRWLVKDAKPHDSFCFFYSGLGGQTRKSDGDKENGYNEAIYPLDFKRYGNIEDDDMHRIMVKPLPAGCRLTAVFDSRNSTPILDLPYVYNHRGCLQDNKVDESVRTKKGSSADVTSWSTRKDHQARPQEDISRGGGAMTYAFLQAIQADPHQSYKERLQSLHSDFTDEPPVKYYTLRTAKTLSSRVRIQFLKMFSKAFSALILTALAVSASPALQARQSCPKTYTVVSGDTCAAIESRTGVSDSQLHALNPSINSGCTSSLPQQQRISPNGCTKTYTVVSGDTCAAIESRTGISDSQLHSLNPSINSGCTNLQIGQVLCVSGSGSPPPSTGFSGLATYYDPDGNLGACGKPLQNNDFIVALGTGHWDSGSHCGQTVNVSCAYYFLSPPSSSSDKGKTIKVVAQDLCPGCQGANGIDLSEGAIAALDSNYKNDGVISVVWSFA</sequence>
<evidence type="ECO:0000259" key="7">
    <source>
        <dbReference type="PROSITE" id="PS51782"/>
    </source>
</evidence>
<dbReference type="GO" id="GO:0006915">
    <property type="term" value="P:apoptotic process"/>
    <property type="evidence" value="ECO:0007669"/>
    <property type="project" value="UniProtKB-KW"/>
</dbReference>
<dbReference type="GO" id="GO:0005737">
    <property type="term" value="C:cytoplasm"/>
    <property type="evidence" value="ECO:0007669"/>
    <property type="project" value="TreeGrafter"/>
</dbReference>
<keyword evidence="2" id="KW-0053">Apoptosis</keyword>
<dbReference type="Pfam" id="PF03330">
    <property type="entry name" value="DPBB_1"/>
    <property type="match status" value="1"/>
</dbReference>
<keyword evidence="3" id="KW-0677">Repeat</keyword>
<dbReference type="Pfam" id="PF00656">
    <property type="entry name" value="Peptidase_C14"/>
    <property type="match status" value="1"/>
</dbReference>
<dbReference type="Proteomes" id="UP000623467">
    <property type="component" value="Unassembled WGS sequence"/>
</dbReference>
<feature type="domain" description="Expansin-like EG45" evidence="6">
    <location>
        <begin position="722"/>
        <end position="831"/>
    </location>
</feature>
<evidence type="ECO:0000256" key="2">
    <source>
        <dbReference type="ARBA" id="ARBA00022703"/>
    </source>
</evidence>
<dbReference type="InterPro" id="IPR027417">
    <property type="entry name" value="P-loop_NTPase"/>
</dbReference>
<dbReference type="CDD" id="cd22191">
    <property type="entry name" value="DPBB_RlpA_EXP_N-like"/>
    <property type="match status" value="1"/>
</dbReference>
<feature type="domain" description="LysM" evidence="7">
    <location>
        <begin position="611"/>
        <end position="658"/>
    </location>
</feature>
<evidence type="ECO:0000256" key="1">
    <source>
        <dbReference type="ARBA" id="ARBA00009005"/>
    </source>
</evidence>
<dbReference type="InterPro" id="IPR009009">
    <property type="entry name" value="RlpA-like_DPBB"/>
</dbReference>
<dbReference type="GO" id="GO:0006508">
    <property type="term" value="P:proteolysis"/>
    <property type="evidence" value="ECO:0007669"/>
    <property type="project" value="InterPro"/>
</dbReference>
<evidence type="ECO:0000313" key="8">
    <source>
        <dbReference type="EMBL" id="KAF7338876.1"/>
    </source>
</evidence>
<dbReference type="InterPro" id="IPR029030">
    <property type="entry name" value="Caspase-like_dom_sf"/>
</dbReference>
<dbReference type="PANTHER" id="PTHR48104">
    <property type="entry name" value="METACASPASE-4"/>
    <property type="match status" value="1"/>
</dbReference>
<feature type="compositionally biased region" description="Basic and acidic residues" evidence="5">
    <location>
        <begin position="508"/>
        <end position="521"/>
    </location>
</feature>
<dbReference type="Gene3D" id="2.40.40.10">
    <property type="entry name" value="RlpA-like domain"/>
    <property type="match status" value="1"/>
</dbReference>
<dbReference type="SMART" id="SM00257">
    <property type="entry name" value="LysM"/>
    <property type="match status" value="2"/>
</dbReference>
<dbReference type="OrthoDB" id="3223806at2759"/>
<dbReference type="SUPFAM" id="SSF54106">
    <property type="entry name" value="LysM domain"/>
    <property type="match status" value="2"/>
</dbReference>
<protein>
    <submittedName>
        <fullName evidence="8">Uncharacterized protein</fullName>
    </submittedName>
</protein>
<dbReference type="InterPro" id="IPR011600">
    <property type="entry name" value="Pept_C14_caspase"/>
</dbReference>
<feature type="region of interest" description="Disordered" evidence="5">
    <location>
        <begin position="17"/>
        <end position="38"/>
    </location>
</feature>
<dbReference type="CDD" id="cd00118">
    <property type="entry name" value="LysM"/>
    <property type="match status" value="2"/>
</dbReference>
<comment type="similarity">
    <text evidence="1">Belongs to the peptidase C14B family.</text>
</comment>
<organism evidence="8 9">
    <name type="scientific">Mycena sanguinolenta</name>
    <dbReference type="NCBI Taxonomy" id="230812"/>
    <lineage>
        <taxon>Eukaryota</taxon>
        <taxon>Fungi</taxon>
        <taxon>Dikarya</taxon>
        <taxon>Basidiomycota</taxon>
        <taxon>Agaricomycotina</taxon>
        <taxon>Agaricomycetes</taxon>
        <taxon>Agaricomycetidae</taxon>
        <taxon>Agaricales</taxon>
        <taxon>Marasmiineae</taxon>
        <taxon>Mycenaceae</taxon>
        <taxon>Mycena</taxon>
    </lineage>
</organism>
<dbReference type="SUPFAM" id="SSF50685">
    <property type="entry name" value="Barwin-like endoglucanases"/>
    <property type="match status" value="1"/>
</dbReference>
<evidence type="ECO:0000256" key="4">
    <source>
        <dbReference type="ARBA" id="ARBA00022807"/>
    </source>
</evidence>
<keyword evidence="4" id="KW-0378">Hydrolase</keyword>
<proteinExistence type="inferred from homology"/>
<dbReference type="InterPro" id="IPR056884">
    <property type="entry name" value="NPHP3-like_N"/>
</dbReference>
<dbReference type="Pfam" id="PF24883">
    <property type="entry name" value="NPHP3_N"/>
    <property type="match status" value="1"/>
</dbReference>
<dbReference type="SUPFAM" id="SSF52129">
    <property type="entry name" value="Caspase-like"/>
    <property type="match status" value="1"/>
</dbReference>
<dbReference type="Gene3D" id="3.40.50.12660">
    <property type="match status" value="1"/>
</dbReference>
<name>A0A8H7CJU6_9AGAR</name>
<gene>
    <name evidence="8" type="ORF">MSAN_02210800</name>
</gene>
<keyword evidence="4" id="KW-0788">Thiol protease</keyword>
<dbReference type="InterPro" id="IPR036779">
    <property type="entry name" value="LysM_dom_sf"/>
</dbReference>
<keyword evidence="4" id="KW-0645">Protease</keyword>
<dbReference type="Gene3D" id="3.10.350.10">
    <property type="entry name" value="LysM domain"/>
    <property type="match status" value="2"/>
</dbReference>
<feature type="domain" description="LysM" evidence="7">
    <location>
        <begin position="663"/>
        <end position="709"/>
    </location>
</feature>
<dbReference type="SUPFAM" id="SSF52540">
    <property type="entry name" value="P-loop containing nucleoside triphosphate hydrolases"/>
    <property type="match status" value="1"/>
</dbReference>
<dbReference type="InterPro" id="IPR050452">
    <property type="entry name" value="Metacaspase"/>
</dbReference>
<reference evidence="8" key="1">
    <citation type="submission" date="2020-05" db="EMBL/GenBank/DDBJ databases">
        <title>Mycena genomes resolve the evolution of fungal bioluminescence.</title>
        <authorList>
            <person name="Tsai I.J."/>
        </authorList>
    </citation>
    <scope>NUCLEOTIDE SEQUENCE</scope>
    <source>
        <strain evidence="8">160909Yilan</strain>
    </source>
</reference>
<dbReference type="InterPro" id="IPR036908">
    <property type="entry name" value="RlpA-like_sf"/>
</dbReference>
<comment type="caution">
    <text evidence="8">The sequence shown here is derived from an EMBL/GenBank/DDBJ whole genome shotgun (WGS) entry which is preliminary data.</text>
</comment>
<evidence type="ECO:0000256" key="3">
    <source>
        <dbReference type="ARBA" id="ARBA00022737"/>
    </source>
</evidence>
<dbReference type="PROSITE" id="PS51782">
    <property type="entry name" value="LYSM"/>
    <property type="match status" value="2"/>
</dbReference>
<feature type="region of interest" description="Disordered" evidence="5">
    <location>
        <begin position="490"/>
        <end position="522"/>
    </location>
</feature>
<accession>A0A8H7CJU6</accession>
<dbReference type="GO" id="GO:0004197">
    <property type="term" value="F:cysteine-type endopeptidase activity"/>
    <property type="evidence" value="ECO:0007669"/>
    <property type="project" value="InterPro"/>
</dbReference>
<keyword evidence="9" id="KW-1185">Reference proteome</keyword>
<evidence type="ECO:0000256" key="5">
    <source>
        <dbReference type="SAM" id="MobiDB-lite"/>
    </source>
</evidence>
<evidence type="ECO:0000313" key="9">
    <source>
        <dbReference type="Proteomes" id="UP000623467"/>
    </source>
</evidence>
<dbReference type="Pfam" id="PF01476">
    <property type="entry name" value="LysM"/>
    <property type="match status" value="2"/>
</dbReference>
<feature type="compositionally biased region" description="Gly residues" evidence="5">
    <location>
        <begin position="20"/>
        <end position="38"/>
    </location>
</feature>
<dbReference type="InterPro" id="IPR007112">
    <property type="entry name" value="Expansin/allergen_DPBB_dom"/>
</dbReference>
<dbReference type="PROSITE" id="PS50842">
    <property type="entry name" value="EXPANSIN_EG45"/>
    <property type="match status" value="1"/>
</dbReference>
<dbReference type="Gene3D" id="3.40.50.300">
    <property type="entry name" value="P-loop containing nucleotide triphosphate hydrolases"/>
    <property type="match status" value="1"/>
</dbReference>